<evidence type="ECO:0000313" key="1">
    <source>
        <dbReference type="EMBL" id="ODA35595.1"/>
    </source>
</evidence>
<gene>
    <name evidence="1" type="ORF">A8L45_02930</name>
</gene>
<organism evidence="1 2">
    <name type="scientific">Veronia pacifica</name>
    <dbReference type="NCBI Taxonomy" id="1080227"/>
    <lineage>
        <taxon>Bacteria</taxon>
        <taxon>Pseudomonadati</taxon>
        <taxon>Pseudomonadota</taxon>
        <taxon>Gammaproteobacteria</taxon>
        <taxon>Vibrionales</taxon>
        <taxon>Vibrionaceae</taxon>
        <taxon>Veronia</taxon>
    </lineage>
</organism>
<comment type="caution">
    <text evidence="1">The sequence shown here is derived from an EMBL/GenBank/DDBJ whole genome shotgun (WGS) entry which is preliminary data.</text>
</comment>
<reference evidence="1 2" key="1">
    <citation type="submission" date="2016-05" db="EMBL/GenBank/DDBJ databases">
        <title>Genomic Taxonomy of the Vibrionaceae.</title>
        <authorList>
            <person name="Gomez-Gil B."/>
            <person name="Enciso-Ibarra J."/>
        </authorList>
    </citation>
    <scope>NUCLEOTIDE SEQUENCE [LARGE SCALE GENOMIC DNA]</scope>
    <source>
        <strain evidence="1 2">CAIM 1920</strain>
    </source>
</reference>
<sequence>MSCFNSFGMTIRVFTLLALLFAFPLFADSLVVASRGGVYNDTLKKTIITPFYTETDIYISLRSHNDRLLSERELTIDHDWDVIEMPETLAITACEGGVIRILEVSNVLKPIGDFSAEQDFAPRTIRKCSVAHQYVTTLIAFDEQAFGDRPPKRIDDFFNVTDFPGKRGLEKKPDTLLEWALLAQGVPTQQVYPLLSTERGIDLALKKLDDIYQHIVWWQDAREARELLLSGEVTMSSGYDSELAPLVKHLPFSTINDGKLRVPFVWAISSQSVRIQNAKKFITYATLPIPMSKLAKSRFAHPTRYTAIKTENKNNRQFRTSTEGTRILIQDSDWFVATKSIRQEKFKKWLKEKLLTFNDGG</sequence>
<dbReference type="SUPFAM" id="SSF53850">
    <property type="entry name" value="Periplasmic binding protein-like II"/>
    <property type="match status" value="1"/>
</dbReference>
<keyword evidence="2" id="KW-1185">Reference proteome</keyword>
<evidence type="ECO:0008006" key="3">
    <source>
        <dbReference type="Google" id="ProtNLM"/>
    </source>
</evidence>
<dbReference type="STRING" id="1080227.A8L45_02930"/>
<evidence type="ECO:0000313" key="2">
    <source>
        <dbReference type="Proteomes" id="UP000094936"/>
    </source>
</evidence>
<accession>A0A1C3EQR7</accession>
<protein>
    <recommendedName>
        <fullName evidence="3">ABC transporter substrate-binding protein</fullName>
    </recommendedName>
</protein>
<dbReference type="Proteomes" id="UP000094936">
    <property type="component" value="Unassembled WGS sequence"/>
</dbReference>
<dbReference type="Pfam" id="PF13416">
    <property type="entry name" value="SBP_bac_8"/>
    <property type="match status" value="1"/>
</dbReference>
<dbReference type="AlphaFoldDB" id="A0A1C3EQR7"/>
<proteinExistence type="predicted"/>
<dbReference type="EMBL" id="LYBM01000003">
    <property type="protein sequence ID" value="ODA35595.1"/>
    <property type="molecule type" value="Genomic_DNA"/>
</dbReference>
<dbReference type="InterPro" id="IPR006059">
    <property type="entry name" value="SBP"/>
</dbReference>
<name>A0A1C3EQR7_9GAMM</name>
<dbReference type="Gene3D" id="3.40.190.10">
    <property type="entry name" value="Periplasmic binding protein-like II"/>
    <property type="match status" value="2"/>
</dbReference>